<organism evidence="1">
    <name type="scientific">Zea mays</name>
    <name type="common">Maize</name>
    <dbReference type="NCBI Taxonomy" id="4577"/>
    <lineage>
        <taxon>Eukaryota</taxon>
        <taxon>Viridiplantae</taxon>
        <taxon>Streptophyta</taxon>
        <taxon>Embryophyta</taxon>
        <taxon>Tracheophyta</taxon>
        <taxon>Spermatophyta</taxon>
        <taxon>Magnoliopsida</taxon>
        <taxon>Liliopsida</taxon>
        <taxon>Poales</taxon>
        <taxon>Poaceae</taxon>
        <taxon>PACMAD clade</taxon>
        <taxon>Panicoideae</taxon>
        <taxon>Andropogonodae</taxon>
        <taxon>Andropogoneae</taxon>
        <taxon>Tripsacinae</taxon>
        <taxon>Zea</taxon>
    </lineage>
</organism>
<name>A0A1D6H6G4_MAIZE</name>
<evidence type="ECO:0000313" key="1">
    <source>
        <dbReference type="EMBL" id="AQK70386.1"/>
    </source>
</evidence>
<proteinExistence type="predicted"/>
<dbReference type="AlphaFoldDB" id="A0A1D6H6G4"/>
<dbReference type="InParanoid" id="A0A1D6H6G4"/>
<accession>A0A1D6H6G4</accession>
<protein>
    <submittedName>
        <fullName evidence="1">Uncharacterized protein</fullName>
    </submittedName>
</protein>
<dbReference type="EMBL" id="CM000781">
    <property type="protein sequence ID" value="AQK70386.1"/>
    <property type="molecule type" value="Genomic_DNA"/>
</dbReference>
<reference evidence="1" key="1">
    <citation type="submission" date="2015-12" db="EMBL/GenBank/DDBJ databases">
        <title>Update maize B73 reference genome by single molecule sequencing technologies.</title>
        <authorList>
            <consortium name="Maize Genome Sequencing Project"/>
            <person name="Ware D."/>
        </authorList>
    </citation>
    <scope>NUCLEOTIDE SEQUENCE</scope>
    <source>
        <tissue evidence="1">Seedling</tissue>
    </source>
</reference>
<sequence length="139" mass="15155">MSPPAGVPPLLQLAAALGELRQRLPLHDRHTQRWRGRDIANTAGGGGLGSPYTALVAASSIEGQYSVVRSDSSGCAELGGSGSGRGCDMITPFIIINEQLNKQHYLYGIINKIEFSWSLCWKECYEIAIMITLNEYELD</sequence>
<dbReference type="PaxDb" id="4577-AC191147.3_FGP002"/>
<gene>
    <name evidence="1" type="ORF">ZEAMMB73_Zm00001d016268</name>
</gene>